<dbReference type="EMBL" id="SGWQ01000005">
    <property type="protein sequence ID" value="RZS37843.1"/>
    <property type="molecule type" value="Genomic_DNA"/>
</dbReference>
<keyword evidence="2" id="KW-1185">Reference proteome</keyword>
<dbReference type="Proteomes" id="UP000294257">
    <property type="component" value="Unassembled WGS sequence"/>
</dbReference>
<name>A0A4V2ESK0_9PSEU</name>
<evidence type="ECO:0000313" key="1">
    <source>
        <dbReference type="EMBL" id="RZS37843.1"/>
    </source>
</evidence>
<organism evidence="1 2">
    <name type="scientific">Herbihabitans rhizosphaerae</name>
    <dbReference type="NCBI Taxonomy" id="1872711"/>
    <lineage>
        <taxon>Bacteria</taxon>
        <taxon>Bacillati</taxon>
        <taxon>Actinomycetota</taxon>
        <taxon>Actinomycetes</taxon>
        <taxon>Pseudonocardiales</taxon>
        <taxon>Pseudonocardiaceae</taxon>
        <taxon>Herbihabitans</taxon>
    </lineage>
</organism>
<sequence>MTMLAPGEMANLGRGCVGLLSDYHLLVIKNWGNRDFTHQVKNVTTWIEKFVAEGRTDLGVATDKDVPMSWMTSNH</sequence>
<reference evidence="1 2" key="1">
    <citation type="submission" date="2019-02" db="EMBL/GenBank/DDBJ databases">
        <title>Genomic Encyclopedia of Type Strains, Phase IV (KMG-IV): sequencing the most valuable type-strain genomes for metagenomic binning, comparative biology and taxonomic classification.</title>
        <authorList>
            <person name="Goeker M."/>
        </authorList>
    </citation>
    <scope>NUCLEOTIDE SEQUENCE [LARGE SCALE GENOMIC DNA]</scope>
    <source>
        <strain evidence="1 2">DSM 101727</strain>
    </source>
</reference>
<proteinExistence type="predicted"/>
<protein>
    <submittedName>
        <fullName evidence="1">Uncharacterized protein</fullName>
    </submittedName>
</protein>
<gene>
    <name evidence="1" type="ORF">EV193_105403</name>
</gene>
<comment type="caution">
    <text evidence="1">The sequence shown here is derived from an EMBL/GenBank/DDBJ whole genome shotgun (WGS) entry which is preliminary data.</text>
</comment>
<dbReference type="AlphaFoldDB" id="A0A4V2ESK0"/>
<accession>A0A4V2ESK0</accession>
<evidence type="ECO:0000313" key="2">
    <source>
        <dbReference type="Proteomes" id="UP000294257"/>
    </source>
</evidence>